<evidence type="ECO:0000313" key="2">
    <source>
        <dbReference type="Proteomes" id="UP000807159"/>
    </source>
</evidence>
<evidence type="ECO:0000313" key="1">
    <source>
        <dbReference type="EMBL" id="KAH8507840.1"/>
    </source>
</evidence>
<organism evidence="1 2">
    <name type="scientific">Populus deltoides</name>
    <name type="common">Eastern poplar</name>
    <name type="synonym">Eastern cottonwood</name>
    <dbReference type="NCBI Taxonomy" id="3696"/>
    <lineage>
        <taxon>Eukaryota</taxon>
        <taxon>Viridiplantae</taxon>
        <taxon>Streptophyta</taxon>
        <taxon>Embryophyta</taxon>
        <taxon>Tracheophyta</taxon>
        <taxon>Spermatophyta</taxon>
        <taxon>Magnoliopsida</taxon>
        <taxon>eudicotyledons</taxon>
        <taxon>Gunneridae</taxon>
        <taxon>Pentapetalae</taxon>
        <taxon>rosids</taxon>
        <taxon>fabids</taxon>
        <taxon>Malpighiales</taxon>
        <taxon>Salicaceae</taxon>
        <taxon>Saliceae</taxon>
        <taxon>Populus</taxon>
    </lineage>
</organism>
<keyword evidence="2" id="KW-1185">Reference proteome</keyword>
<sequence>MVFSSISNVYLSSLFPECRARHPSRQRWNPLKCVPYQTAKVFHQRANVFHQRRCRLSCRRIGILNVEVVRNYLPLAEMNMINNGSIVSGYSAPKHLSVNVGSDD</sequence>
<dbReference type="EMBL" id="JACEGQ020000005">
    <property type="protein sequence ID" value="KAH8507840.1"/>
    <property type="molecule type" value="Genomic_DNA"/>
</dbReference>
<dbReference type="Proteomes" id="UP000807159">
    <property type="component" value="Chromosome 5"/>
</dbReference>
<comment type="caution">
    <text evidence="1">The sequence shown here is derived from an EMBL/GenBank/DDBJ whole genome shotgun (WGS) entry which is preliminary data.</text>
</comment>
<gene>
    <name evidence="1" type="ORF">H0E87_010121</name>
</gene>
<proteinExistence type="predicted"/>
<accession>A0A8T2YS12</accession>
<name>A0A8T2YS12_POPDE</name>
<reference evidence="1" key="1">
    <citation type="journal article" date="2021" name="J. Hered.">
        <title>Genome Assembly of Salicaceae Populus deltoides (Eastern Cottonwood) I-69 Based on Nanopore Sequencing and Hi-C Technologies.</title>
        <authorList>
            <person name="Bai S."/>
            <person name="Wu H."/>
            <person name="Zhang J."/>
            <person name="Pan Z."/>
            <person name="Zhao W."/>
            <person name="Li Z."/>
            <person name="Tong C."/>
        </authorList>
    </citation>
    <scope>NUCLEOTIDE SEQUENCE</scope>
    <source>
        <tissue evidence="1">Leaf</tissue>
    </source>
</reference>
<dbReference type="AlphaFoldDB" id="A0A8T2YS12"/>
<protein>
    <submittedName>
        <fullName evidence="1">Uncharacterized protein</fullName>
    </submittedName>
</protein>